<evidence type="ECO:0000256" key="3">
    <source>
        <dbReference type="ARBA" id="ARBA00022777"/>
    </source>
</evidence>
<keyword evidence="2" id="KW-0808">Transferase</keyword>
<accession>A0AB34G595</accession>
<gene>
    <name evidence="4" type="ORF">O9K51_01420</name>
</gene>
<dbReference type="SUPFAM" id="SSF110738">
    <property type="entry name" value="Glycerate kinase I"/>
    <property type="match status" value="1"/>
</dbReference>
<dbReference type="AlphaFoldDB" id="A0AB34G595"/>
<evidence type="ECO:0000313" key="5">
    <source>
        <dbReference type="Proteomes" id="UP001163105"/>
    </source>
</evidence>
<dbReference type="Pfam" id="PF13561">
    <property type="entry name" value="adh_short_C2"/>
    <property type="match status" value="1"/>
</dbReference>
<dbReference type="SUPFAM" id="SSF51735">
    <property type="entry name" value="NAD(P)-binding Rossmann-fold domains"/>
    <property type="match status" value="1"/>
</dbReference>
<evidence type="ECO:0000256" key="1">
    <source>
        <dbReference type="ARBA" id="ARBA00006284"/>
    </source>
</evidence>
<dbReference type="InterPro" id="IPR018193">
    <property type="entry name" value="Glyc_kinase_flavodox-like_fold"/>
</dbReference>
<dbReference type="GO" id="GO:0031388">
    <property type="term" value="P:organic acid phosphorylation"/>
    <property type="evidence" value="ECO:0007669"/>
    <property type="project" value="InterPro"/>
</dbReference>
<evidence type="ECO:0000256" key="2">
    <source>
        <dbReference type="ARBA" id="ARBA00022679"/>
    </source>
</evidence>
<dbReference type="Gene3D" id="3.40.50.10350">
    <property type="entry name" value="Glycerate kinase, domain 1"/>
    <property type="match status" value="1"/>
</dbReference>
<dbReference type="Pfam" id="PF02595">
    <property type="entry name" value="Gly_kinase"/>
    <property type="match status" value="2"/>
</dbReference>
<keyword evidence="5" id="KW-1185">Reference proteome</keyword>
<dbReference type="InterPro" id="IPR036129">
    <property type="entry name" value="Glycerate_kinase_sf"/>
</dbReference>
<name>A0AB34G595_9HYPO</name>
<dbReference type="Proteomes" id="UP001163105">
    <property type="component" value="Unassembled WGS sequence"/>
</dbReference>
<dbReference type="Gene3D" id="3.90.1510.10">
    <property type="entry name" value="Glycerate kinase, domain 2"/>
    <property type="match status" value="1"/>
</dbReference>
<reference evidence="4" key="1">
    <citation type="submission" date="2023-01" db="EMBL/GenBank/DDBJ databases">
        <title>The growth and conidiation of Purpureocillium lavendulum are regulated by nitrogen source and histone H3K14 acetylation.</title>
        <authorList>
            <person name="Tang P."/>
            <person name="Han J."/>
            <person name="Zhang C."/>
            <person name="Tang P."/>
            <person name="Qi F."/>
            <person name="Zhang K."/>
            <person name="Liang L."/>
        </authorList>
    </citation>
    <scope>NUCLEOTIDE SEQUENCE</scope>
    <source>
        <strain evidence="4">YMF1.00683</strain>
    </source>
</reference>
<protein>
    <submittedName>
        <fullName evidence="4">Zinc/iron permease</fullName>
    </submittedName>
</protein>
<dbReference type="EMBL" id="JAQHRD010000001">
    <property type="protein sequence ID" value="KAJ6446647.1"/>
    <property type="molecule type" value="Genomic_DNA"/>
</dbReference>
<dbReference type="InterPro" id="IPR002347">
    <property type="entry name" value="SDR_fam"/>
</dbReference>
<comment type="caution">
    <text evidence="4">The sequence shown here is derived from an EMBL/GenBank/DDBJ whole genome shotgun (WGS) entry which is preliminary data.</text>
</comment>
<dbReference type="InterPro" id="IPR004381">
    <property type="entry name" value="Glycerate_kinase"/>
</dbReference>
<proteinExistence type="inferred from homology"/>
<keyword evidence="3" id="KW-0418">Kinase</keyword>
<dbReference type="PANTHER" id="PTHR21599">
    <property type="entry name" value="GLYCERATE KINASE"/>
    <property type="match status" value="1"/>
</dbReference>
<comment type="similarity">
    <text evidence="1">Belongs to the glycerate kinase type-1 family.</text>
</comment>
<dbReference type="NCBIfam" id="NF009385">
    <property type="entry name" value="PRK12744.1"/>
    <property type="match status" value="1"/>
</dbReference>
<organism evidence="4 5">
    <name type="scientific">Purpureocillium lavendulum</name>
    <dbReference type="NCBI Taxonomy" id="1247861"/>
    <lineage>
        <taxon>Eukaryota</taxon>
        <taxon>Fungi</taxon>
        <taxon>Dikarya</taxon>
        <taxon>Ascomycota</taxon>
        <taxon>Pezizomycotina</taxon>
        <taxon>Sordariomycetes</taxon>
        <taxon>Hypocreomycetidae</taxon>
        <taxon>Hypocreales</taxon>
        <taxon>Ophiocordycipitaceae</taxon>
        <taxon>Purpureocillium</taxon>
    </lineage>
</organism>
<dbReference type="Gene3D" id="3.40.50.720">
    <property type="entry name" value="NAD(P)-binding Rossmann-like Domain"/>
    <property type="match status" value="1"/>
</dbReference>
<sequence length="825" mass="88057">MTPLRILVAPSGFKESLGPEEAAACIEQGIRRVSGPSEAMIQKMPVHDGGEGFCRAVVSAHGGRLVHLHVTGPVGQSIKSHYGIIGSTAVLDMAAAAGLRLVPRDARDPTRTTSYGVGQLMAAALDRGCTKIIVGCGDSGTTDAGAGRVKIEAVCNINNLLCGERGVARVYGPQKGATPAQVDLLSRSMDSFCRAAQLSLGHDISHAPGSGASGGLGAGLLVLGSSLRPRTEAIDEYFGLGRILAQPWDLVFTAEGALDAQSAAGKMTSEVARRATQRGGMAAQTQVVALAGSIGDGAEDVYGTGVAAYASILDGPLTLEDAMARTADLLTRAAERTMRMVQVGAALGARTAAGLEGTAPIYEKERPLSFVTVSQMSTQRAITSVAPNASFNVVTPDTFLTAVPPAESSLPPRRARHRPGDRRKRVLGFLEKIPKDVDDWDDKTPPDEELWTLRNLLTLAHLDPEHRAAMSWEVLLLECTEHLRSDVFQTDKALSGFFVLVVLAASEVFLVSEKIRASKSRLNNALRLFLRSRPFVSEEAELGDETLKKFRSGCVMGTTVLSMLARLCLGNRAFVIPLLSKVALITGGAKNLGAEIAKQLAPLGAGLALHYNSAKTQQDATKLEQELKSKYPKVQVRFYQGDLTTEAAVNKLFESVKKDFGKIDIVINTVGKVLKKPITEITEAEYDEMFAINSKAAFFILKAGAKHVTDGGKLITIVTALLAAFTGFYTSYAGSKSPVEHFTRGVAKELQARRVSVNAVAPGPMDTPFFYPQESPEAVAFHKSQALDGRLTDVQDIAPIIRFLVTEGQWITGQTLFANGGYTTR</sequence>
<dbReference type="PANTHER" id="PTHR21599:SF0">
    <property type="entry name" value="GLYCERATE KINASE"/>
    <property type="match status" value="1"/>
</dbReference>
<dbReference type="InterPro" id="IPR018197">
    <property type="entry name" value="Glycerate_kinase_RE-like"/>
</dbReference>
<evidence type="ECO:0000313" key="4">
    <source>
        <dbReference type="EMBL" id="KAJ6446647.1"/>
    </source>
</evidence>
<dbReference type="InterPro" id="IPR036291">
    <property type="entry name" value="NAD(P)-bd_dom_sf"/>
</dbReference>
<dbReference type="GO" id="GO:0008887">
    <property type="term" value="F:glycerate kinase activity"/>
    <property type="evidence" value="ECO:0007669"/>
    <property type="project" value="InterPro"/>
</dbReference>
<dbReference type="PRINTS" id="PR00081">
    <property type="entry name" value="GDHRDH"/>
</dbReference>